<sequence length="79" mass="8339">MHVPGKTIPAADATSQYPSTTDENDEANVVNALSTVRIPASTNDDLENLVVATAKSSTDSLGAVTWCRVKECTSTDNEL</sequence>
<keyword evidence="3" id="KW-1185">Reference proteome</keyword>
<evidence type="ECO:0000313" key="2">
    <source>
        <dbReference type="EMBL" id="KAK4305127.1"/>
    </source>
</evidence>
<name>A0AAE1PCX4_9EUCA</name>
<comment type="caution">
    <text evidence="2">The sequence shown here is derived from an EMBL/GenBank/DDBJ whole genome shotgun (WGS) entry which is preliminary data.</text>
</comment>
<reference evidence="2" key="1">
    <citation type="submission" date="2023-11" db="EMBL/GenBank/DDBJ databases">
        <title>Genome assemblies of two species of porcelain crab, Petrolisthes cinctipes and Petrolisthes manimaculis (Anomura: Porcellanidae).</title>
        <authorList>
            <person name="Angst P."/>
        </authorList>
    </citation>
    <scope>NUCLEOTIDE SEQUENCE</scope>
    <source>
        <strain evidence="2">PB745_02</strain>
        <tissue evidence="2">Gill</tissue>
    </source>
</reference>
<evidence type="ECO:0000256" key="1">
    <source>
        <dbReference type="SAM" id="MobiDB-lite"/>
    </source>
</evidence>
<proteinExistence type="predicted"/>
<dbReference type="Proteomes" id="UP001292094">
    <property type="component" value="Unassembled WGS sequence"/>
</dbReference>
<dbReference type="EMBL" id="JAWZYT010002328">
    <property type="protein sequence ID" value="KAK4305127.1"/>
    <property type="molecule type" value="Genomic_DNA"/>
</dbReference>
<feature type="region of interest" description="Disordered" evidence="1">
    <location>
        <begin position="1"/>
        <end position="25"/>
    </location>
</feature>
<gene>
    <name evidence="2" type="ORF">Pmani_022959</name>
</gene>
<accession>A0AAE1PCX4</accession>
<evidence type="ECO:0000313" key="3">
    <source>
        <dbReference type="Proteomes" id="UP001292094"/>
    </source>
</evidence>
<protein>
    <submittedName>
        <fullName evidence="2">Uncharacterized protein</fullName>
    </submittedName>
</protein>
<dbReference type="AlphaFoldDB" id="A0AAE1PCX4"/>
<organism evidence="2 3">
    <name type="scientific">Petrolisthes manimaculis</name>
    <dbReference type="NCBI Taxonomy" id="1843537"/>
    <lineage>
        <taxon>Eukaryota</taxon>
        <taxon>Metazoa</taxon>
        <taxon>Ecdysozoa</taxon>
        <taxon>Arthropoda</taxon>
        <taxon>Crustacea</taxon>
        <taxon>Multicrustacea</taxon>
        <taxon>Malacostraca</taxon>
        <taxon>Eumalacostraca</taxon>
        <taxon>Eucarida</taxon>
        <taxon>Decapoda</taxon>
        <taxon>Pleocyemata</taxon>
        <taxon>Anomura</taxon>
        <taxon>Galatheoidea</taxon>
        <taxon>Porcellanidae</taxon>
        <taxon>Petrolisthes</taxon>
    </lineage>
</organism>